<dbReference type="InterPro" id="IPR035965">
    <property type="entry name" value="PAS-like_dom_sf"/>
</dbReference>
<dbReference type="InterPro" id="IPR029151">
    <property type="entry name" value="Sensor-like_sf"/>
</dbReference>
<dbReference type="AlphaFoldDB" id="A0A853A5W1"/>
<feature type="domain" description="Histidine kinase" evidence="16">
    <location>
        <begin position="339"/>
        <end position="608"/>
    </location>
</feature>
<evidence type="ECO:0000256" key="13">
    <source>
        <dbReference type="ARBA" id="ARBA00023136"/>
    </source>
</evidence>
<keyword evidence="7 15" id="KW-0812">Transmembrane</keyword>
<evidence type="ECO:0000313" key="17">
    <source>
        <dbReference type="EMBL" id="NYI08234.1"/>
    </source>
</evidence>
<dbReference type="InterPro" id="IPR000014">
    <property type="entry name" value="PAS"/>
</dbReference>
<proteinExistence type="predicted"/>
<dbReference type="EC" id="2.7.13.3" evidence="3"/>
<dbReference type="PRINTS" id="PR00344">
    <property type="entry name" value="BCTRLSENSOR"/>
</dbReference>
<dbReference type="InterPro" id="IPR033463">
    <property type="entry name" value="sCache_3"/>
</dbReference>
<keyword evidence="10" id="KW-0067">ATP-binding</keyword>
<dbReference type="Pfam" id="PF17203">
    <property type="entry name" value="sCache_3_2"/>
    <property type="match status" value="1"/>
</dbReference>
<dbReference type="GO" id="GO:0000155">
    <property type="term" value="F:phosphorelay sensor kinase activity"/>
    <property type="evidence" value="ECO:0007669"/>
    <property type="project" value="TreeGrafter"/>
</dbReference>
<dbReference type="EMBL" id="JACBZD010000002">
    <property type="protein sequence ID" value="NYI08234.1"/>
    <property type="molecule type" value="Genomic_DNA"/>
</dbReference>
<comment type="caution">
    <text evidence="17">The sequence shown here is derived from an EMBL/GenBank/DDBJ whole genome shotgun (WGS) entry which is preliminary data.</text>
</comment>
<dbReference type="SUPFAM" id="SSF55785">
    <property type="entry name" value="PYP-like sensor domain (PAS domain)"/>
    <property type="match status" value="1"/>
</dbReference>
<dbReference type="PANTHER" id="PTHR43547:SF10">
    <property type="entry name" value="SENSOR HISTIDINE KINASE DCUS"/>
    <property type="match status" value="1"/>
</dbReference>
<sequence>MALRSAPRRDRSLGRRLLRLQLLVFTVLVLAATALTLVAEEHGARDRAAQRGLDVAWTVARTPTVTQALDDPDPSAVLQPFAESVRSATGVNFITVMAPDRTRYTHTNPEEIGRRFLGHVEPALAGRAFTETYTGTLGPSVRAVVPVTDDGGRVRALVSVGIGVDRVSESFRARIPGVLGFSALGLCLAAVAALLISRRIHRQTLGLGPEELARLYQHHDAVLHAVREGLLILTPDGRVTLANDEAQRLLGLPPAWPDQPDQPDQRDRRDRPGQPGQPAADAVADPAGRPLGTLGLPAALVERLVTGRVGADEMHLVGDRVLIVNRQPVVHEGRELGAVVTFRDRTELEAVSSELDSVRGFTESLRAQAHEAANRLHTVVTMVELGRTREAVEFATEELAATQALTDEVVSAVDEPAVAALLLGKAAQAHERGVRLDVSADGGVAELGLPAHDLVTVIGNLVDNAIDAAAGAAGAAGPAGSEAARVWVSLRTGGADGPAGAHDPTGVDDASGAAQEAGPVEYAGPGVLTVTVRDTGPGLPPEAAEEAFTRGWSTKGATGRRQGRGLGLALARQSARRHGGTVRVARRPHPEEEGREVTVFTATLRMPARVGGVPRGTVGAPAGHGGCPPG</sequence>
<evidence type="ECO:0000256" key="14">
    <source>
        <dbReference type="SAM" id="MobiDB-lite"/>
    </source>
</evidence>
<evidence type="ECO:0000256" key="8">
    <source>
        <dbReference type="ARBA" id="ARBA00022741"/>
    </source>
</evidence>
<gene>
    <name evidence="17" type="ORF">FHU37_005263</name>
</gene>
<keyword evidence="11 15" id="KW-1133">Transmembrane helix</keyword>
<dbReference type="PANTHER" id="PTHR43547">
    <property type="entry name" value="TWO-COMPONENT HISTIDINE KINASE"/>
    <property type="match status" value="1"/>
</dbReference>
<feature type="region of interest" description="Disordered" evidence="14">
    <location>
        <begin position="250"/>
        <end position="290"/>
    </location>
</feature>
<name>A0A853A5W1_9ACTN</name>
<keyword evidence="12" id="KW-0902">Two-component regulatory system</keyword>
<keyword evidence="18" id="KW-1185">Reference proteome</keyword>
<dbReference type="Proteomes" id="UP000567795">
    <property type="component" value="Unassembled WGS sequence"/>
</dbReference>
<dbReference type="GO" id="GO:0005524">
    <property type="term" value="F:ATP binding"/>
    <property type="evidence" value="ECO:0007669"/>
    <property type="project" value="UniProtKB-KW"/>
</dbReference>
<protein>
    <recommendedName>
        <fullName evidence="3">histidine kinase</fullName>
        <ecNumber evidence="3">2.7.13.3</ecNumber>
    </recommendedName>
</protein>
<evidence type="ECO:0000256" key="2">
    <source>
        <dbReference type="ARBA" id="ARBA00004651"/>
    </source>
</evidence>
<keyword evidence="13 15" id="KW-0472">Membrane</keyword>
<feature type="region of interest" description="Disordered" evidence="14">
    <location>
        <begin position="611"/>
        <end position="630"/>
    </location>
</feature>
<comment type="subcellular location">
    <subcellularLocation>
        <location evidence="2">Cell membrane</location>
        <topology evidence="2">Multi-pass membrane protein</topology>
    </subcellularLocation>
</comment>
<reference evidence="17 18" key="1">
    <citation type="submission" date="2020-07" db="EMBL/GenBank/DDBJ databases">
        <title>Sequencing the genomes of 1000 actinobacteria strains.</title>
        <authorList>
            <person name="Klenk H.-P."/>
        </authorList>
    </citation>
    <scope>NUCLEOTIDE SEQUENCE [LARGE SCALE GENOMIC DNA]</scope>
    <source>
        <strain evidence="17 18">DSM 42178</strain>
    </source>
</reference>
<dbReference type="Gene3D" id="3.30.450.20">
    <property type="entry name" value="PAS domain"/>
    <property type="match status" value="2"/>
</dbReference>
<feature type="transmembrane region" description="Helical" evidence="15">
    <location>
        <begin position="175"/>
        <end position="196"/>
    </location>
</feature>
<accession>A0A853A5W1</accession>
<evidence type="ECO:0000313" key="18">
    <source>
        <dbReference type="Proteomes" id="UP000567795"/>
    </source>
</evidence>
<comment type="catalytic activity">
    <reaction evidence="1">
        <text>ATP + protein L-histidine = ADP + protein N-phospho-L-histidine.</text>
        <dbReference type="EC" id="2.7.13.3"/>
    </reaction>
</comment>
<dbReference type="PROSITE" id="PS50109">
    <property type="entry name" value="HIS_KIN"/>
    <property type="match status" value="1"/>
</dbReference>
<evidence type="ECO:0000256" key="1">
    <source>
        <dbReference type="ARBA" id="ARBA00000085"/>
    </source>
</evidence>
<evidence type="ECO:0000256" key="4">
    <source>
        <dbReference type="ARBA" id="ARBA00022475"/>
    </source>
</evidence>
<dbReference type="InterPro" id="IPR005467">
    <property type="entry name" value="His_kinase_dom"/>
</dbReference>
<dbReference type="InterPro" id="IPR004358">
    <property type="entry name" value="Sig_transdc_His_kin-like_C"/>
</dbReference>
<dbReference type="SUPFAM" id="SSF55874">
    <property type="entry name" value="ATPase domain of HSP90 chaperone/DNA topoisomerase II/histidine kinase"/>
    <property type="match status" value="1"/>
</dbReference>
<evidence type="ECO:0000256" key="5">
    <source>
        <dbReference type="ARBA" id="ARBA00022553"/>
    </source>
</evidence>
<evidence type="ECO:0000256" key="7">
    <source>
        <dbReference type="ARBA" id="ARBA00022692"/>
    </source>
</evidence>
<dbReference type="InterPro" id="IPR003594">
    <property type="entry name" value="HATPase_dom"/>
</dbReference>
<keyword evidence="8" id="KW-0547">Nucleotide-binding</keyword>
<feature type="region of interest" description="Disordered" evidence="14">
    <location>
        <begin position="494"/>
        <end position="513"/>
    </location>
</feature>
<organism evidence="17 18">
    <name type="scientific">Allostreptomyces psammosilenae</name>
    <dbReference type="NCBI Taxonomy" id="1892865"/>
    <lineage>
        <taxon>Bacteria</taxon>
        <taxon>Bacillati</taxon>
        <taxon>Actinomycetota</taxon>
        <taxon>Actinomycetes</taxon>
        <taxon>Kitasatosporales</taxon>
        <taxon>Streptomycetaceae</taxon>
        <taxon>Allostreptomyces</taxon>
    </lineage>
</organism>
<dbReference type="CDD" id="cd00130">
    <property type="entry name" value="PAS"/>
    <property type="match status" value="1"/>
</dbReference>
<evidence type="ECO:0000256" key="3">
    <source>
        <dbReference type="ARBA" id="ARBA00012438"/>
    </source>
</evidence>
<evidence type="ECO:0000256" key="10">
    <source>
        <dbReference type="ARBA" id="ARBA00022840"/>
    </source>
</evidence>
<evidence type="ECO:0000256" key="12">
    <source>
        <dbReference type="ARBA" id="ARBA00023012"/>
    </source>
</evidence>
<dbReference type="GO" id="GO:0005886">
    <property type="term" value="C:plasma membrane"/>
    <property type="evidence" value="ECO:0007669"/>
    <property type="project" value="UniProtKB-SubCell"/>
</dbReference>
<keyword evidence="5" id="KW-0597">Phosphoprotein</keyword>
<evidence type="ECO:0000256" key="11">
    <source>
        <dbReference type="ARBA" id="ARBA00022989"/>
    </source>
</evidence>
<keyword evidence="9 17" id="KW-0418">Kinase</keyword>
<evidence type="ECO:0000256" key="15">
    <source>
        <dbReference type="SAM" id="Phobius"/>
    </source>
</evidence>
<evidence type="ECO:0000256" key="9">
    <source>
        <dbReference type="ARBA" id="ARBA00022777"/>
    </source>
</evidence>
<dbReference type="SUPFAM" id="SSF103190">
    <property type="entry name" value="Sensory domain-like"/>
    <property type="match status" value="1"/>
</dbReference>
<dbReference type="Pfam" id="PF02518">
    <property type="entry name" value="HATPase_c"/>
    <property type="match status" value="1"/>
</dbReference>
<evidence type="ECO:0000259" key="16">
    <source>
        <dbReference type="PROSITE" id="PS50109"/>
    </source>
</evidence>
<dbReference type="SMART" id="SM00387">
    <property type="entry name" value="HATPase_c"/>
    <property type="match status" value="1"/>
</dbReference>
<feature type="compositionally biased region" description="Basic and acidic residues" evidence="14">
    <location>
        <begin position="263"/>
        <end position="272"/>
    </location>
</feature>
<evidence type="ECO:0000256" key="6">
    <source>
        <dbReference type="ARBA" id="ARBA00022679"/>
    </source>
</evidence>
<dbReference type="Gene3D" id="3.30.565.10">
    <property type="entry name" value="Histidine kinase-like ATPase, C-terminal domain"/>
    <property type="match status" value="1"/>
</dbReference>
<keyword evidence="4" id="KW-1003">Cell membrane</keyword>
<dbReference type="InterPro" id="IPR036890">
    <property type="entry name" value="HATPase_C_sf"/>
</dbReference>
<dbReference type="RefSeq" id="WP_312892872.1">
    <property type="nucleotide sequence ID" value="NZ_JACBZD010000002.1"/>
</dbReference>
<keyword evidence="6 17" id="KW-0808">Transferase</keyword>